<dbReference type="PROSITE" id="PS50109">
    <property type="entry name" value="HIS_KIN"/>
    <property type="match status" value="1"/>
</dbReference>
<evidence type="ECO:0000256" key="11">
    <source>
        <dbReference type="SAM" id="Phobius"/>
    </source>
</evidence>
<feature type="transmembrane region" description="Helical" evidence="11">
    <location>
        <begin position="12"/>
        <end position="30"/>
    </location>
</feature>
<evidence type="ECO:0000313" key="13">
    <source>
        <dbReference type="EMBL" id="RLY05142.1"/>
    </source>
</evidence>
<proteinExistence type="predicted"/>
<keyword evidence="7 13" id="KW-0418">Kinase</keyword>
<evidence type="ECO:0000256" key="9">
    <source>
        <dbReference type="ARBA" id="ARBA00023012"/>
    </source>
</evidence>
<evidence type="ECO:0000259" key="12">
    <source>
        <dbReference type="PROSITE" id="PS50109"/>
    </source>
</evidence>
<dbReference type="InterPro" id="IPR003594">
    <property type="entry name" value="HATPase_dom"/>
</dbReference>
<dbReference type="InterPro" id="IPR003661">
    <property type="entry name" value="HisK_dim/P_dom"/>
</dbReference>
<dbReference type="PANTHER" id="PTHR45453:SF2">
    <property type="entry name" value="HISTIDINE KINASE"/>
    <property type="match status" value="1"/>
</dbReference>
<comment type="catalytic activity">
    <reaction evidence="1">
        <text>ATP + protein L-histidine = ADP + protein N-phospho-L-histidine.</text>
        <dbReference type="EC" id="2.7.13.3"/>
    </reaction>
</comment>
<dbReference type="SUPFAM" id="SSF55874">
    <property type="entry name" value="ATPase domain of HSP90 chaperone/DNA topoisomerase II/histidine kinase"/>
    <property type="match status" value="1"/>
</dbReference>
<dbReference type="EMBL" id="RCVM01000001">
    <property type="protein sequence ID" value="RLY05142.1"/>
    <property type="molecule type" value="Genomic_DNA"/>
</dbReference>
<comment type="subcellular location">
    <subcellularLocation>
        <location evidence="2">Cell membrane</location>
        <topology evidence="2">Multi-pass membrane protein</topology>
    </subcellularLocation>
</comment>
<evidence type="ECO:0000256" key="6">
    <source>
        <dbReference type="ARBA" id="ARBA00022692"/>
    </source>
</evidence>
<gene>
    <name evidence="13" type="ORF">EAF07_00105</name>
</gene>
<feature type="domain" description="Histidine kinase" evidence="12">
    <location>
        <begin position="117"/>
        <end position="313"/>
    </location>
</feature>
<evidence type="ECO:0000256" key="4">
    <source>
        <dbReference type="ARBA" id="ARBA00022475"/>
    </source>
</evidence>
<dbReference type="GO" id="GO:0004721">
    <property type="term" value="F:phosphoprotein phosphatase activity"/>
    <property type="evidence" value="ECO:0007669"/>
    <property type="project" value="TreeGrafter"/>
</dbReference>
<evidence type="ECO:0000256" key="7">
    <source>
        <dbReference type="ARBA" id="ARBA00022777"/>
    </source>
</evidence>
<dbReference type="InterPro" id="IPR005467">
    <property type="entry name" value="His_kinase_dom"/>
</dbReference>
<dbReference type="GO" id="GO:0005886">
    <property type="term" value="C:plasma membrane"/>
    <property type="evidence" value="ECO:0007669"/>
    <property type="project" value="UniProtKB-SubCell"/>
</dbReference>
<evidence type="ECO:0000313" key="14">
    <source>
        <dbReference type="Proteomes" id="UP000279194"/>
    </source>
</evidence>
<dbReference type="Proteomes" id="UP000279194">
    <property type="component" value="Unassembled WGS sequence"/>
</dbReference>
<dbReference type="InterPro" id="IPR036890">
    <property type="entry name" value="HATPase_C_sf"/>
</dbReference>
<dbReference type="GO" id="GO:0000155">
    <property type="term" value="F:phosphorelay sensor kinase activity"/>
    <property type="evidence" value="ECO:0007669"/>
    <property type="project" value="InterPro"/>
</dbReference>
<evidence type="ECO:0000256" key="8">
    <source>
        <dbReference type="ARBA" id="ARBA00022989"/>
    </source>
</evidence>
<dbReference type="Gene3D" id="3.30.565.10">
    <property type="entry name" value="Histidine kinase-like ATPase, C-terminal domain"/>
    <property type="match status" value="1"/>
</dbReference>
<keyword evidence="10 11" id="KW-0472">Membrane</keyword>
<keyword evidence="9" id="KW-0902">Two-component regulatory system</keyword>
<dbReference type="GO" id="GO:0016036">
    <property type="term" value="P:cellular response to phosphate starvation"/>
    <property type="evidence" value="ECO:0007669"/>
    <property type="project" value="TreeGrafter"/>
</dbReference>
<dbReference type="SMART" id="SM00387">
    <property type="entry name" value="HATPase_c"/>
    <property type="match status" value="1"/>
</dbReference>
<keyword evidence="4" id="KW-1003">Cell membrane</keyword>
<dbReference type="EC" id="2.7.13.3" evidence="3"/>
<comment type="caution">
    <text evidence="13">The sequence shown here is derived from an EMBL/GenBank/DDBJ whole genome shotgun (WGS) entry which is preliminary data.</text>
</comment>
<keyword evidence="8 11" id="KW-1133">Transmembrane helix</keyword>
<sequence length="313" mass="36454">MMKHYFRQYGLWYVLILLLLAGFLGSFILYHFPIAYFGMAILFNLAVFLPLSLWHFFRFHHQMRLLRDFRDLEEIAELSSPLDDAYQKALYARDEKARQEVFKVNSQSLRQQDLIKMWAHQMKVPLSAISLMAQTKQLNPDDVNQQVLRLERYLETLLTYLKFSDKQDDFRFEHVSVSALVKELIKKYRILFLHKQLSVDLTGEWFLKTDKKWLTFALSQILDNAIKYSTAGGKITITLTENSVTIADQGIGILPEDLPRLFDEGFTGYNGHEHQKASGLGLYMTKQVLEQLNLDIEVSSQIDVGTTVKVFKK</sequence>
<feature type="transmembrane region" description="Helical" evidence="11">
    <location>
        <begin position="36"/>
        <end position="57"/>
    </location>
</feature>
<evidence type="ECO:0000256" key="1">
    <source>
        <dbReference type="ARBA" id="ARBA00000085"/>
    </source>
</evidence>
<dbReference type="OrthoDB" id="9780487at2"/>
<evidence type="ECO:0000256" key="10">
    <source>
        <dbReference type="ARBA" id="ARBA00023136"/>
    </source>
</evidence>
<dbReference type="PANTHER" id="PTHR45453">
    <property type="entry name" value="PHOSPHATE REGULON SENSOR PROTEIN PHOR"/>
    <property type="match status" value="1"/>
</dbReference>
<evidence type="ECO:0000256" key="3">
    <source>
        <dbReference type="ARBA" id="ARBA00012438"/>
    </source>
</evidence>
<keyword evidence="5" id="KW-0808">Transferase</keyword>
<accession>A0A3L9E152</accession>
<dbReference type="Pfam" id="PF02518">
    <property type="entry name" value="HATPase_c"/>
    <property type="match status" value="1"/>
</dbReference>
<dbReference type="InterPro" id="IPR050351">
    <property type="entry name" value="BphY/WalK/GraS-like"/>
</dbReference>
<evidence type="ECO:0000256" key="2">
    <source>
        <dbReference type="ARBA" id="ARBA00004651"/>
    </source>
</evidence>
<keyword evidence="14" id="KW-1185">Reference proteome</keyword>
<reference evidence="13 14" key="1">
    <citation type="submission" date="2018-10" db="EMBL/GenBank/DDBJ databases">
        <title>Streptococcus hillyeri sp. nov., isolated from equine tracheal sample.</title>
        <authorList>
            <person name="Macfadyen A.C."/>
            <person name="Waller A."/>
            <person name="Paterson G.K."/>
        </authorList>
    </citation>
    <scope>NUCLEOTIDE SEQUENCE [LARGE SCALE GENOMIC DNA]</scope>
    <source>
        <strain evidence="13 14">28462</strain>
    </source>
</reference>
<keyword evidence="6 11" id="KW-0812">Transmembrane</keyword>
<name>A0A3L9E152_9STRE</name>
<dbReference type="AlphaFoldDB" id="A0A3L9E152"/>
<protein>
    <recommendedName>
        <fullName evidence="3">histidine kinase</fullName>
        <ecNumber evidence="3">2.7.13.3</ecNumber>
    </recommendedName>
</protein>
<organism evidence="13 14">
    <name type="scientific">Streptococcus hillyeri</name>
    <dbReference type="NCBI Taxonomy" id="2282420"/>
    <lineage>
        <taxon>Bacteria</taxon>
        <taxon>Bacillati</taxon>
        <taxon>Bacillota</taxon>
        <taxon>Bacilli</taxon>
        <taxon>Lactobacillales</taxon>
        <taxon>Streptococcaceae</taxon>
        <taxon>Streptococcus</taxon>
    </lineage>
</organism>
<evidence type="ECO:0000256" key="5">
    <source>
        <dbReference type="ARBA" id="ARBA00022679"/>
    </source>
</evidence>
<dbReference type="CDD" id="cd00082">
    <property type="entry name" value="HisKA"/>
    <property type="match status" value="1"/>
</dbReference>
<dbReference type="RefSeq" id="WP_121834273.1">
    <property type="nucleotide sequence ID" value="NZ_CP163513.1"/>
</dbReference>